<dbReference type="EMBL" id="MQVX01000001">
    <property type="protein sequence ID" value="PQJ15231.1"/>
    <property type="molecule type" value="Genomic_DNA"/>
</dbReference>
<keyword evidence="2" id="KW-1185">Reference proteome</keyword>
<sequence>MFTFLSYNGIPMLSFYFPINVKALRCYFFSVFICFEDEKVLRKKGYSSGIRSKDLLICAILI</sequence>
<organism evidence="1 2">
    <name type="scientific">Aureicoccus marinus</name>
    <dbReference type="NCBI Taxonomy" id="754435"/>
    <lineage>
        <taxon>Bacteria</taxon>
        <taxon>Pseudomonadati</taxon>
        <taxon>Bacteroidota</taxon>
        <taxon>Flavobacteriia</taxon>
        <taxon>Flavobacteriales</taxon>
        <taxon>Flavobacteriaceae</taxon>
        <taxon>Aureicoccus</taxon>
    </lineage>
</organism>
<dbReference type="Proteomes" id="UP000239366">
    <property type="component" value="Unassembled WGS sequence"/>
</dbReference>
<evidence type="ECO:0000313" key="1">
    <source>
        <dbReference type="EMBL" id="PQJ15231.1"/>
    </source>
</evidence>
<dbReference type="AlphaFoldDB" id="A0A2S7T6M0"/>
<protein>
    <submittedName>
        <fullName evidence="1">Uncharacterized protein</fullName>
    </submittedName>
</protein>
<accession>A0A2S7T6M0</accession>
<proteinExistence type="predicted"/>
<name>A0A2S7T6M0_9FLAO</name>
<gene>
    <name evidence="1" type="ORF">BST99_05355</name>
</gene>
<evidence type="ECO:0000313" key="2">
    <source>
        <dbReference type="Proteomes" id="UP000239366"/>
    </source>
</evidence>
<comment type="caution">
    <text evidence="1">The sequence shown here is derived from an EMBL/GenBank/DDBJ whole genome shotgun (WGS) entry which is preliminary data.</text>
</comment>
<reference evidence="2" key="1">
    <citation type="submission" date="2016-11" db="EMBL/GenBank/DDBJ databases">
        <title>Trade-off between light-utilization and light-protection in marine flavobacteria.</title>
        <authorList>
            <person name="Kumagai Y."/>
            <person name="Yoshizawa S."/>
            <person name="Kogure K."/>
        </authorList>
    </citation>
    <scope>NUCLEOTIDE SEQUENCE [LARGE SCALE GENOMIC DNA]</scope>
    <source>
        <strain evidence="2">SG-18</strain>
    </source>
</reference>